<protein>
    <recommendedName>
        <fullName evidence="3">Leucine Rich repeats (2 copies)</fullName>
    </recommendedName>
</protein>
<dbReference type="RefSeq" id="WP_106090508.1">
    <property type="nucleotide sequence ID" value="NZ_PVNL01000069.1"/>
</dbReference>
<comment type="caution">
    <text evidence="1">The sequence shown here is derived from an EMBL/GenBank/DDBJ whole genome shotgun (WGS) entry which is preliminary data.</text>
</comment>
<proteinExistence type="predicted"/>
<organism evidence="1 2">
    <name type="scientific">Enhygromyxa salina</name>
    <dbReference type="NCBI Taxonomy" id="215803"/>
    <lineage>
        <taxon>Bacteria</taxon>
        <taxon>Pseudomonadati</taxon>
        <taxon>Myxococcota</taxon>
        <taxon>Polyangia</taxon>
        <taxon>Nannocystales</taxon>
        <taxon>Nannocystaceae</taxon>
        <taxon>Enhygromyxa</taxon>
    </lineage>
</organism>
<evidence type="ECO:0000313" key="1">
    <source>
        <dbReference type="EMBL" id="PRQ06655.1"/>
    </source>
</evidence>
<evidence type="ECO:0008006" key="3">
    <source>
        <dbReference type="Google" id="ProtNLM"/>
    </source>
</evidence>
<dbReference type="Proteomes" id="UP000238823">
    <property type="component" value="Unassembled WGS sequence"/>
</dbReference>
<dbReference type="EMBL" id="PVNL01000069">
    <property type="protein sequence ID" value="PRQ06655.1"/>
    <property type="molecule type" value="Genomic_DNA"/>
</dbReference>
<gene>
    <name evidence="1" type="ORF">ENSA7_35310</name>
</gene>
<accession>A0A2S9YNJ1</accession>
<dbReference type="AlphaFoldDB" id="A0A2S9YNJ1"/>
<reference evidence="1 2" key="1">
    <citation type="submission" date="2018-03" db="EMBL/GenBank/DDBJ databases">
        <title>Draft Genome Sequences of the Obligatory Marine Myxobacteria Enhygromyxa salina SWB007.</title>
        <authorList>
            <person name="Poehlein A."/>
            <person name="Moghaddam J.A."/>
            <person name="Harms H."/>
            <person name="Alanjari M."/>
            <person name="Koenig G.M."/>
            <person name="Daniel R."/>
            <person name="Schaeberle T.F."/>
        </authorList>
    </citation>
    <scope>NUCLEOTIDE SEQUENCE [LARGE SCALE GENOMIC DNA]</scope>
    <source>
        <strain evidence="1 2">SWB007</strain>
    </source>
</reference>
<evidence type="ECO:0000313" key="2">
    <source>
        <dbReference type="Proteomes" id="UP000238823"/>
    </source>
</evidence>
<name>A0A2S9YNJ1_9BACT</name>
<sequence>MQSLRSLGVMSNQLSRSAMSRVLGAIPGLLRLDLRSNAQPDLEATPAHSLEQLWIDGPIAAPELELINVRFPRLRVLEIGGTPVELRAASD</sequence>